<evidence type="ECO:0000313" key="3">
    <source>
        <dbReference type="Proteomes" id="UP000199001"/>
    </source>
</evidence>
<dbReference type="EMBL" id="FMHZ01000002">
    <property type="protein sequence ID" value="SCL69469.1"/>
    <property type="molecule type" value="Genomic_DNA"/>
</dbReference>
<feature type="region of interest" description="Disordered" evidence="1">
    <location>
        <begin position="47"/>
        <end position="82"/>
    </location>
</feature>
<dbReference type="Proteomes" id="UP000199001">
    <property type="component" value="Unassembled WGS sequence"/>
</dbReference>
<feature type="region of interest" description="Disordered" evidence="1">
    <location>
        <begin position="184"/>
        <end position="212"/>
    </location>
</feature>
<protein>
    <submittedName>
        <fullName evidence="2">Uncharacterized protein</fullName>
    </submittedName>
</protein>
<gene>
    <name evidence="2" type="ORF">GA0070606_5090</name>
</gene>
<reference evidence="3" key="1">
    <citation type="submission" date="2016-06" db="EMBL/GenBank/DDBJ databases">
        <authorList>
            <person name="Varghese N."/>
            <person name="Submissions Spin"/>
        </authorList>
    </citation>
    <scope>NUCLEOTIDE SEQUENCE [LARGE SCALE GENOMIC DNA]</scope>
    <source>
        <strain evidence="3">DSM 43903</strain>
    </source>
</reference>
<dbReference type="OrthoDB" id="3403088at2"/>
<dbReference type="AlphaFoldDB" id="A0A1C6VSZ3"/>
<name>A0A1C6VSZ3_9ACTN</name>
<dbReference type="STRING" id="47855.GA0070606_5090"/>
<dbReference type="RefSeq" id="WP_091104987.1">
    <property type="nucleotide sequence ID" value="NZ_FMHZ01000002.1"/>
</dbReference>
<evidence type="ECO:0000256" key="1">
    <source>
        <dbReference type="SAM" id="MobiDB-lite"/>
    </source>
</evidence>
<accession>A0A1C6VSZ3</accession>
<proteinExistence type="predicted"/>
<feature type="compositionally biased region" description="Low complexity" evidence="1">
    <location>
        <begin position="260"/>
        <end position="291"/>
    </location>
</feature>
<evidence type="ECO:0000313" key="2">
    <source>
        <dbReference type="EMBL" id="SCL69469.1"/>
    </source>
</evidence>
<feature type="region of interest" description="Disordered" evidence="1">
    <location>
        <begin position="250"/>
        <end position="316"/>
    </location>
</feature>
<keyword evidence="3" id="KW-1185">Reference proteome</keyword>
<organism evidence="2 3">
    <name type="scientific">Micromonospora citrea</name>
    <dbReference type="NCBI Taxonomy" id="47855"/>
    <lineage>
        <taxon>Bacteria</taxon>
        <taxon>Bacillati</taxon>
        <taxon>Actinomycetota</taxon>
        <taxon>Actinomycetes</taxon>
        <taxon>Micromonosporales</taxon>
        <taxon>Micromonosporaceae</taxon>
        <taxon>Micromonospora</taxon>
    </lineage>
</organism>
<sequence length="316" mass="33426">MNADELRRHVLRELAEARRTVAEHDTEAYTGICRSCGRPGPCDAQRAARARLRDRRDAAPPIRPASPVLPAPRGRAAPPELPGHARAVDRLRDAWLATIAAADRAGGLLHGAGPPDRRLPWQDAVTECWRALSLVHAGLGVARAGSGSAGDLLAGLRAARADADRAGAEAARTRWWLAAAEDRIRRSHHRERSGPTSGGNLPQRPGAARDPSDLAAAGRFRAAVARLDLVAARLAHGGRAIDRWAAALSGTPEPAPALPPRRVAPARADASATARATAQGARAAADLVVASAKRHAPRAGAGLPRSRQNRGRWNRR</sequence>
<feature type="compositionally biased region" description="Pro residues" evidence="1">
    <location>
        <begin position="61"/>
        <end position="70"/>
    </location>
</feature>
<feature type="compositionally biased region" description="Basic residues" evidence="1">
    <location>
        <begin position="307"/>
        <end position="316"/>
    </location>
</feature>